<evidence type="ECO:0000256" key="4">
    <source>
        <dbReference type="ARBA" id="ARBA00022759"/>
    </source>
</evidence>
<sequence>MLPYENQMFLDVLHEDGLVICAKGLGLETVILNIIKVFCDPGNLVLVIGSSSPEEDFWITQLKKDGIKPLPKILSADTSIAEREKIYLQGGVLFVSSRILVVDLLKHRIPTPQITGILVCRAHNILESCQEAFALRLYRMENKTGFIKAFSASSQTFTYGFTKIERIMKTLFVPKLYLWPRFHLAVKSSLDKINPEVIELHVELTPAMMEIQTSLLDLINYSIKELKRLNPSLDTEEITVENSLSKCFHKILQTQLNPIWHRLSSTTKQLVSDLKLLRSLMISVTSLDSVRFQSMLSNYSSVDYVHRSSGWLLLDAAETLFITAKRRLFNSKKEICPEHNPKWGGLTEILKEIGQSSKDNGEIVLVLVQSAKTCCQLKNFLVQGADALLLNLYKTHIKDKPIISTQKDTTNEELEVNENSNNDEELDENDLNNCFTLTQSKNEDGLTFTECANETQNETLKEPIIVLQQYKKDGDFLSLPRTLRELQPKYIVMYDANMTAVRQIEVFQNSDAKYKLVVYFLIFGGSTEEQAYLTTLRREKLLFDFLIKEKAVMVIPKGQDGKDEDCPELTRDLGVHPSEMLDDDDDKSYKPDEKHIKKDTPKVIVDMREFRSDLPVLLHRRGIDIDPVTLQVGDYILTPEMCVERKSIDDLIGSLKSGRLYHQALMMCRYYTKPILLIEFDQNKPFDLQGRFYLSKDMTTSHRNDITSKLQLLTLHFPKLRLVWSPSPFATAELFQELKEGKSQPISSEAGAVGLEAGQNFDEEIYNAVIKDFMSKLPGVTTQNILNLLNKGQSLTHMLKMSVQELKTITGNSQDAETLYNALHKKVKSTNEQSSAKPQSNKGFRATMNKKRFKHTNSKSK</sequence>
<evidence type="ECO:0000313" key="13">
    <source>
        <dbReference type="EMBL" id="KAE9531382.1"/>
    </source>
</evidence>
<feature type="region of interest" description="Disordered" evidence="11">
    <location>
        <begin position="573"/>
        <end position="593"/>
    </location>
</feature>
<dbReference type="GO" id="GO:1901255">
    <property type="term" value="P:nucleotide-excision repair involved in interstrand cross-link repair"/>
    <property type="evidence" value="ECO:0007669"/>
    <property type="project" value="TreeGrafter"/>
</dbReference>
<dbReference type="GO" id="GO:0000724">
    <property type="term" value="P:double-strand break repair via homologous recombination"/>
    <property type="evidence" value="ECO:0007669"/>
    <property type="project" value="TreeGrafter"/>
</dbReference>
<evidence type="ECO:0000256" key="9">
    <source>
        <dbReference type="ARBA" id="ARBA00023242"/>
    </source>
</evidence>
<reference evidence="13 14" key="1">
    <citation type="submission" date="2019-08" db="EMBL/GenBank/DDBJ databases">
        <title>The genome of the soybean aphid Biotype 1, its phylome, world population structure and adaptation to the North American continent.</title>
        <authorList>
            <person name="Giordano R."/>
            <person name="Donthu R.K."/>
            <person name="Hernandez A.G."/>
            <person name="Wright C.L."/>
            <person name="Zimin A.V."/>
        </authorList>
    </citation>
    <scope>NUCLEOTIDE SEQUENCE [LARGE SCALE GENOMIC DNA]</scope>
    <source>
        <tissue evidence="13">Whole aphids</tissue>
    </source>
</reference>
<keyword evidence="3" id="KW-0540">Nuclease</keyword>
<dbReference type="OrthoDB" id="361020at2759"/>
<dbReference type="Proteomes" id="UP000475862">
    <property type="component" value="Unassembled WGS sequence"/>
</dbReference>
<dbReference type="SUPFAM" id="SSF52980">
    <property type="entry name" value="Restriction endonuclease-like"/>
    <property type="match status" value="1"/>
</dbReference>
<keyword evidence="5" id="KW-0227">DNA damage</keyword>
<dbReference type="AlphaFoldDB" id="A0A6G0TDZ8"/>
<gene>
    <name evidence="13" type="ORF">AGLY_010588</name>
</gene>
<keyword evidence="4" id="KW-0255">Endonuclease</keyword>
<dbReference type="GO" id="GO:0003684">
    <property type="term" value="F:damaged DNA binding"/>
    <property type="evidence" value="ECO:0007669"/>
    <property type="project" value="TreeGrafter"/>
</dbReference>
<dbReference type="Gene3D" id="1.10.150.20">
    <property type="entry name" value="5' to 3' exonuclease, C-terminal subdomain"/>
    <property type="match status" value="1"/>
</dbReference>
<keyword evidence="14" id="KW-1185">Reference proteome</keyword>
<evidence type="ECO:0000256" key="6">
    <source>
        <dbReference type="ARBA" id="ARBA00022801"/>
    </source>
</evidence>
<dbReference type="PANTHER" id="PTHR10150:SF0">
    <property type="entry name" value="DNA REPAIR ENDONUCLEASE XPF"/>
    <property type="match status" value="1"/>
</dbReference>
<comment type="similarity">
    <text evidence="2">Belongs to the XPF family.</text>
</comment>
<comment type="subcellular location">
    <subcellularLocation>
        <location evidence="1">Nucleus</location>
    </subcellularLocation>
</comment>
<feature type="compositionally biased region" description="Basic residues" evidence="11">
    <location>
        <begin position="848"/>
        <end position="861"/>
    </location>
</feature>
<dbReference type="CDD" id="cd20078">
    <property type="entry name" value="XPF_nuclease_XPF_euk"/>
    <property type="match status" value="1"/>
</dbReference>
<dbReference type="InterPro" id="IPR047520">
    <property type="entry name" value="XPF_nuclease"/>
</dbReference>
<feature type="domain" description="ERCC4" evidence="12">
    <location>
        <begin position="602"/>
        <end position="682"/>
    </location>
</feature>
<protein>
    <recommendedName>
        <fullName evidence="10">DNA repair endonuclease XPF</fullName>
    </recommendedName>
</protein>
<organism evidence="13 14">
    <name type="scientific">Aphis glycines</name>
    <name type="common">Soybean aphid</name>
    <dbReference type="NCBI Taxonomy" id="307491"/>
    <lineage>
        <taxon>Eukaryota</taxon>
        <taxon>Metazoa</taxon>
        <taxon>Ecdysozoa</taxon>
        <taxon>Arthropoda</taxon>
        <taxon>Hexapoda</taxon>
        <taxon>Insecta</taxon>
        <taxon>Pterygota</taxon>
        <taxon>Neoptera</taxon>
        <taxon>Paraneoptera</taxon>
        <taxon>Hemiptera</taxon>
        <taxon>Sternorrhyncha</taxon>
        <taxon>Aphidomorpha</taxon>
        <taxon>Aphidoidea</taxon>
        <taxon>Aphididae</taxon>
        <taxon>Aphidini</taxon>
        <taxon>Aphis</taxon>
        <taxon>Aphis</taxon>
    </lineage>
</organism>
<keyword evidence="8" id="KW-0234">DNA repair</keyword>
<dbReference type="InterPro" id="IPR011335">
    <property type="entry name" value="Restrct_endonuc-II-like"/>
</dbReference>
<evidence type="ECO:0000256" key="1">
    <source>
        <dbReference type="ARBA" id="ARBA00004123"/>
    </source>
</evidence>
<evidence type="ECO:0000256" key="10">
    <source>
        <dbReference type="ARBA" id="ARBA00072370"/>
    </source>
</evidence>
<dbReference type="GO" id="GO:0000014">
    <property type="term" value="F:single-stranded DNA endodeoxyribonuclease activity"/>
    <property type="evidence" value="ECO:0007669"/>
    <property type="project" value="TreeGrafter"/>
</dbReference>
<dbReference type="InterPro" id="IPR006166">
    <property type="entry name" value="ERCC4_domain"/>
</dbReference>
<evidence type="ECO:0000313" key="14">
    <source>
        <dbReference type="Proteomes" id="UP000475862"/>
    </source>
</evidence>
<dbReference type="GO" id="GO:0003697">
    <property type="term" value="F:single-stranded DNA binding"/>
    <property type="evidence" value="ECO:0007669"/>
    <property type="project" value="TreeGrafter"/>
</dbReference>
<accession>A0A6G0TDZ8</accession>
<feature type="region of interest" description="Disordered" evidence="11">
    <location>
        <begin position="827"/>
        <end position="861"/>
    </location>
</feature>
<dbReference type="InterPro" id="IPR010994">
    <property type="entry name" value="RuvA_2-like"/>
</dbReference>
<dbReference type="GO" id="GO:0000712">
    <property type="term" value="P:resolution of meiotic recombination intermediates"/>
    <property type="evidence" value="ECO:0007669"/>
    <property type="project" value="TreeGrafter"/>
</dbReference>
<keyword evidence="7" id="KW-0238">DNA-binding</keyword>
<dbReference type="EMBL" id="VYZN01000041">
    <property type="protein sequence ID" value="KAE9531382.1"/>
    <property type="molecule type" value="Genomic_DNA"/>
</dbReference>
<dbReference type="SUPFAM" id="SSF47781">
    <property type="entry name" value="RuvA domain 2-like"/>
    <property type="match status" value="1"/>
</dbReference>
<evidence type="ECO:0000256" key="7">
    <source>
        <dbReference type="ARBA" id="ARBA00023125"/>
    </source>
</evidence>
<evidence type="ECO:0000256" key="8">
    <source>
        <dbReference type="ARBA" id="ARBA00023204"/>
    </source>
</evidence>
<comment type="caution">
    <text evidence="13">The sequence shown here is derived from an EMBL/GenBank/DDBJ whole genome shotgun (WGS) entry which is preliminary data.</text>
</comment>
<feature type="compositionally biased region" description="Polar residues" evidence="11">
    <location>
        <begin position="830"/>
        <end position="842"/>
    </location>
</feature>
<proteinExistence type="inferred from homology"/>
<dbReference type="FunFam" id="3.40.50.10130:FF:000002">
    <property type="entry name" value="DNA repair endonuclease XPF"/>
    <property type="match status" value="1"/>
</dbReference>
<evidence type="ECO:0000256" key="2">
    <source>
        <dbReference type="ARBA" id="ARBA00010015"/>
    </source>
</evidence>
<evidence type="ECO:0000256" key="11">
    <source>
        <dbReference type="SAM" id="MobiDB-lite"/>
    </source>
</evidence>
<dbReference type="SMART" id="SM00891">
    <property type="entry name" value="ERCC4"/>
    <property type="match status" value="1"/>
</dbReference>
<name>A0A6G0TDZ8_APHGL</name>
<dbReference type="Gene3D" id="3.40.50.10130">
    <property type="match status" value="1"/>
</dbReference>
<evidence type="ECO:0000256" key="5">
    <source>
        <dbReference type="ARBA" id="ARBA00022763"/>
    </source>
</evidence>
<keyword evidence="9" id="KW-0539">Nucleus</keyword>
<dbReference type="Pfam" id="PF02732">
    <property type="entry name" value="ERCC4"/>
    <property type="match status" value="1"/>
</dbReference>
<evidence type="ECO:0000259" key="12">
    <source>
        <dbReference type="SMART" id="SM00891"/>
    </source>
</evidence>
<dbReference type="PANTHER" id="PTHR10150">
    <property type="entry name" value="DNA REPAIR ENDONUCLEASE XPF"/>
    <property type="match status" value="1"/>
</dbReference>
<evidence type="ECO:0000256" key="3">
    <source>
        <dbReference type="ARBA" id="ARBA00022722"/>
    </source>
</evidence>
<dbReference type="GO" id="GO:0000110">
    <property type="term" value="C:nucleotide-excision repair factor 1 complex"/>
    <property type="evidence" value="ECO:0007669"/>
    <property type="project" value="TreeGrafter"/>
</dbReference>
<keyword evidence="6" id="KW-0378">Hydrolase</keyword>